<keyword evidence="21" id="KW-1185">Reference proteome</keyword>
<dbReference type="GO" id="GO:0016787">
    <property type="term" value="F:hydrolase activity"/>
    <property type="evidence" value="ECO:0007669"/>
    <property type="project" value="UniProtKB-KW"/>
</dbReference>
<dbReference type="GO" id="GO:0003723">
    <property type="term" value="F:RNA binding"/>
    <property type="evidence" value="ECO:0007669"/>
    <property type="project" value="InterPro"/>
</dbReference>
<sequence>MFDYYRLLLGPVAARNVLLENAYLLFDDDLQFPTQNYVPMGHVHCIFGMPVMLDSGELLDSFVAAAKAQVQSSVAAPVAEAVSTAMPSLRTLGKIALGGAQMVLAQGAVNPFQSCSNPQLSCHNTTVVENLCCFNAPGGQLLQTQFWDTHPVTGPVDSWTLHGLWPDRCDGTYDANCDSSRSYSNISAILKSFGADDTLSFMQTYWKDYKGQDESFWYHEWAKHGTCISTLEPECYTEHKPTEEVVDYFNRAVSLFKTLPSYEWLAAAGITPSSSQTYTFQAIQDALAAKRPGVEVTLGCKSGELNEIWYHYDVRGSLQTGEFVPANPDGTKSTCPKTGIKYLPKGGSQPPATSTTVGGPAPTSTSAPGAPFSGRGFLNVEIGGAKKGCIISKGTWYTTGTCATFTATELDDGFTLKSSKGNCGIVGGALTCDASVSSGTGFTAVDGSLAAGGNAVWSADKAASGSTQVPVYAGGDHAQQFALTWQSA</sequence>
<accession>A0A9P4TH82</accession>
<evidence type="ECO:0000256" key="13">
    <source>
        <dbReference type="ARBA" id="ARBA00023239"/>
    </source>
</evidence>
<keyword evidence="6" id="KW-0926">Vacuole</keyword>
<keyword evidence="7" id="KW-0540">Nuclease</keyword>
<dbReference type="InterPro" id="IPR033130">
    <property type="entry name" value="RNase_T2_His_AS_2"/>
</dbReference>
<dbReference type="AlphaFoldDB" id="A0A9P4TH82"/>
<organism evidence="20 21">
    <name type="scientific">Curvularia kusanoi</name>
    <name type="common">Cochliobolus kusanoi</name>
    <dbReference type="NCBI Taxonomy" id="90978"/>
    <lineage>
        <taxon>Eukaryota</taxon>
        <taxon>Fungi</taxon>
        <taxon>Dikarya</taxon>
        <taxon>Ascomycota</taxon>
        <taxon>Pezizomycotina</taxon>
        <taxon>Dothideomycetes</taxon>
        <taxon>Pleosporomycetidae</taxon>
        <taxon>Pleosporales</taxon>
        <taxon>Pleosporineae</taxon>
        <taxon>Pleosporaceae</taxon>
        <taxon>Curvularia</taxon>
    </lineage>
</organism>
<name>A0A9P4TH82_CURKU</name>
<evidence type="ECO:0000259" key="19">
    <source>
        <dbReference type="Pfam" id="PF25488"/>
    </source>
</evidence>
<feature type="active site" evidence="16">
    <location>
        <position position="224"/>
    </location>
</feature>
<reference evidence="20" key="1">
    <citation type="submission" date="2019-04" db="EMBL/GenBank/DDBJ databases">
        <title>Sequencing of skin fungus with MAO and IRED activity.</title>
        <authorList>
            <person name="Marsaioli A.J."/>
            <person name="Bonatto J.M.C."/>
            <person name="Reis Junior O."/>
        </authorList>
    </citation>
    <scope>NUCLEOTIDE SEQUENCE</scope>
    <source>
        <strain evidence="20">30M1</strain>
    </source>
</reference>
<evidence type="ECO:0000256" key="14">
    <source>
        <dbReference type="ARBA" id="ARBA00025494"/>
    </source>
</evidence>
<feature type="active site" evidence="16">
    <location>
        <position position="162"/>
    </location>
</feature>
<dbReference type="InterPro" id="IPR057328">
    <property type="entry name" value="RNaseT2L_C"/>
</dbReference>
<dbReference type="PROSITE" id="PS00530">
    <property type="entry name" value="RNASE_T2_1"/>
    <property type="match status" value="1"/>
</dbReference>
<dbReference type="GO" id="GO:0033897">
    <property type="term" value="F:ribonuclease T2 activity"/>
    <property type="evidence" value="ECO:0007669"/>
    <property type="project" value="UniProtKB-EC"/>
</dbReference>
<keyword evidence="13" id="KW-0456">Lyase</keyword>
<evidence type="ECO:0000256" key="18">
    <source>
        <dbReference type="SAM" id="MobiDB-lite"/>
    </source>
</evidence>
<evidence type="ECO:0000256" key="5">
    <source>
        <dbReference type="ARBA" id="ARBA00022490"/>
    </source>
</evidence>
<evidence type="ECO:0000256" key="16">
    <source>
        <dbReference type="PIRSR" id="PIRSR633697-1"/>
    </source>
</evidence>
<feature type="compositionally biased region" description="Low complexity" evidence="18">
    <location>
        <begin position="358"/>
        <end position="370"/>
    </location>
</feature>
<gene>
    <name evidence="20" type="primary">RNY1_2</name>
    <name evidence="20" type="ORF">E8E13_009870</name>
</gene>
<dbReference type="GO" id="GO:0006401">
    <property type="term" value="P:RNA catabolic process"/>
    <property type="evidence" value="ECO:0007669"/>
    <property type="project" value="TreeGrafter"/>
</dbReference>
<dbReference type="PANTHER" id="PTHR11240">
    <property type="entry name" value="RIBONUCLEASE T2"/>
    <property type="match status" value="1"/>
</dbReference>
<dbReference type="InterPro" id="IPR033697">
    <property type="entry name" value="Ribonuclease_T2_eukaryotic"/>
</dbReference>
<comment type="similarity">
    <text evidence="3 17">Belongs to the RNase T2 family.</text>
</comment>
<evidence type="ECO:0000256" key="7">
    <source>
        <dbReference type="ARBA" id="ARBA00022722"/>
    </source>
</evidence>
<feature type="domain" description="RNase T2-like C-terminal" evidence="19">
    <location>
        <begin position="371"/>
        <end position="486"/>
    </location>
</feature>
<keyword evidence="8" id="KW-0732">Signal</keyword>
<dbReference type="InterPro" id="IPR001568">
    <property type="entry name" value="RNase_T2-like"/>
</dbReference>
<proteinExistence type="inferred from homology"/>
<evidence type="ECO:0000256" key="1">
    <source>
        <dbReference type="ARBA" id="ARBA00004410"/>
    </source>
</evidence>
<dbReference type="InterPro" id="IPR036430">
    <property type="entry name" value="RNase_T2-like_sf"/>
</dbReference>
<dbReference type="GO" id="GO:0005576">
    <property type="term" value="C:extracellular region"/>
    <property type="evidence" value="ECO:0007669"/>
    <property type="project" value="TreeGrafter"/>
</dbReference>
<keyword evidence="9" id="KW-0255">Endonuclease</keyword>
<dbReference type="CDD" id="cd01061">
    <property type="entry name" value="RNase_T2_euk"/>
    <property type="match status" value="1"/>
</dbReference>
<dbReference type="EC" id="4.6.1.19" evidence="4"/>
<feature type="region of interest" description="Disordered" evidence="18">
    <location>
        <begin position="343"/>
        <end position="370"/>
    </location>
</feature>
<dbReference type="PROSITE" id="PS00531">
    <property type="entry name" value="RNASE_T2_2"/>
    <property type="match status" value="1"/>
</dbReference>
<evidence type="ECO:0000256" key="8">
    <source>
        <dbReference type="ARBA" id="ARBA00022729"/>
    </source>
</evidence>
<evidence type="ECO:0000313" key="21">
    <source>
        <dbReference type="Proteomes" id="UP000801428"/>
    </source>
</evidence>
<dbReference type="GO" id="GO:0005775">
    <property type="term" value="C:vacuolar lumen"/>
    <property type="evidence" value="ECO:0007669"/>
    <property type="project" value="UniProtKB-SubCell"/>
</dbReference>
<evidence type="ECO:0000256" key="4">
    <source>
        <dbReference type="ARBA" id="ARBA00012571"/>
    </source>
</evidence>
<evidence type="ECO:0000256" key="10">
    <source>
        <dbReference type="ARBA" id="ARBA00022801"/>
    </source>
</evidence>
<feature type="active site" evidence="16">
    <location>
        <position position="220"/>
    </location>
</feature>
<dbReference type="Pfam" id="PF25488">
    <property type="entry name" value="RNaseT2L_C"/>
    <property type="match status" value="1"/>
</dbReference>
<evidence type="ECO:0000256" key="2">
    <source>
        <dbReference type="ARBA" id="ARBA00004496"/>
    </source>
</evidence>
<dbReference type="Pfam" id="PF00445">
    <property type="entry name" value="Ribonuclease_T2"/>
    <property type="match status" value="1"/>
</dbReference>
<evidence type="ECO:0000256" key="15">
    <source>
        <dbReference type="ARBA" id="ARBA00071169"/>
    </source>
</evidence>
<evidence type="ECO:0000256" key="17">
    <source>
        <dbReference type="RuleBase" id="RU004328"/>
    </source>
</evidence>
<dbReference type="SUPFAM" id="SSF55895">
    <property type="entry name" value="Ribonuclease Rh-like"/>
    <property type="match status" value="1"/>
</dbReference>
<dbReference type="FunFam" id="3.90.730.10:FF:000004">
    <property type="entry name" value="Ribonuclease T2-like"/>
    <property type="match status" value="1"/>
</dbReference>
<keyword evidence="12" id="KW-0325">Glycoprotein</keyword>
<dbReference type="Gene3D" id="3.90.730.10">
    <property type="entry name" value="Ribonuclease T2-like"/>
    <property type="match status" value="1"/>
</dbReference>
<evidence type="ECO:0000313" key="20">
    <source>
        <dbReference type="EMBL" id="KAF3005092.1"/>
    </source>
</evidence>
<keyword evidence="10" id="KW-0378">Hydrolase</keyword>
<protein>
    <recommendedName>
        <fullName evidence="15">Ribonuclease T2-like</fullName>
        <ecNumber evidence="4">4.6.1.19</ecNumber>
    </recommendedName>
</protein>
<evidence type="ECO:0000256" key="9">
    <source>
        <dbReference type="ARBA" id="ARBA00022759"/>
    </source>
</evidence>
<keyword evidence="5" id="KW-0963">Cytoplasm</keyword>
<dbReference type="InterPro" id="IPR018188">
    <property type="entry name" value="RNase_T2_His_AS_1"/>
</dbReference>
<dbReference type="EMBL" id="SWKU01000007">
    <property type="protein sequence ID" value="KAF3005092.1"/>
    <property type="molecule type" value="Genomic_DNA"/>
</dbReference>
<keyword evidence="11" id="KW-1015">Disulfide bond</keyword>
<dbReference type="Proteomes" id="UP000801428">
    <property type="component" value="Unassembled WGS sequence"/>
</dbReference>
<dbReference type="OrthoDB" id="435754at2759"/>
<evidence type="ECO:0000256" key="3">
    <source>
        <dbReference type="ARBA" id="ARBA00007469"/>
    </source>
</evidence>
<comment type="caution">
    <text evidence="20">The sequence shown here is derived from an EMBL/GenBank/DDBJ whole genome shotgun (WGS) entry which is preliminary data.</text>
</comment>
<evidence type="ECO:0000256" key="11">
    <source>
        <dbReference type="ARBA" id="ARBA00023157"/>
    </source>
</evidence>
<dbReference type="PANTHER" id="PTHR11240:SF79">
    <property type="entry name" value="RIBONUCLEASE T2"/>
    <property type="match status" value="1"/>
</dbReference>
<evidence type="ECO:0000256" key="6">
    <source>
        <dbReference type="ARBA" id="ARBA00022554"/>
    </source>
</evidence>
<comment type="subcellular location">
    <subcellularLocation>
        <location evidence="2">Cytoplasm</location>
    </subcellularLocation>
    <subcellularLocation>
        <location evidence="1">Vacuole lumen</location>
    </subcellularLocation>
</comment>
<comment type="function">
    <text evidence="14">Rnase which modulates cell survival under stress conditions. Released from the vacuole to the cytoplasm during stress to promote tRNA and rRNA cleavage and to activate separately a downstream pathway that promotes cell death. Involved in cell size, vacuolar morphology and growth at high temperatures and high salt concentration.</text>
</comment>
<evidence type="ECO:0000256" key="12">
    <source>
        <dbReference type="ARBA" id="ARBA00023180"/>
    </source>
</evidence>